<dbReference type="Proteomes" id="UP000001901">
    <property type="component" value="Chromosome"/>
</dbReference>
<keyword evidence="4" id="KW-0411">Iron-sulfur</keyword>
<dbReference type="PROSITE" id="PS00198">
    <property type="entry name" value="4FE4S_FER_1"/>
    <property type="match status" value="1"/>
</dbReference>
<dbReference type="GO" id="GO:0046872">
    <property type="term" value="F:metal ion binding"/>
    <property type="evidence" value="ECO:0007669"/>
    <property type="project" value="UniProtKB-KW"/>
</dbReference>
<dbReference type="PaxDb" id="572546-Arcpr_1727"/>
<feature type="domain" description="4Fe-4S ferredoxin-type" evidence="5">
    <location>
        <begin position="128"/>
        <end position="157"/>
    </location>
</feature>
<dbReference type="EMBL" id="CP001857">
    <property type="protein sequence ID" value="ADB58772.1"/>
    <property type="molecule type" value="Genomic_DNA"/>
</dbReference>
<organism evidence="6 7">
    <name type="scientific">Archaeoglobus profundus (strain DSM 5631 / JCM 9629 / NBRC 100127 / Av18)</name>
    <dbReference type="NCBI Taxonomy" id="572546"/>
    <lineage>
        <taxon>Archaea</taxon>
        <taxon>Methanobacteriati</taxon>
        <taxon>Methanobacteriota</taxon>
        <taxon>Archaeoglobi</taxon>
        <taxon>Archaeoglobales</taxon>
        <taxon>Archaeoglobaceae</taxon>
        <taxon>Archaeoglobus</taxon>
    </lineage>
</organism>
<keyword evidence="7" id="KW-1185">Reference proteome</keyword>
<dbReference type="KEGG" id="apo:Arcpr_1727"/>
<proteinExistence type="predicted"/>
<evidence type="ECO:0000256" key="3">
    <source>
        <dbReference type="ARBA" id="ARBA00023004"/>
    </source>
</evidence>
<dbReference type="STRING" id="572546.Arcpr_1727"/>
<evidence type="ECO:0000256" key="4">
    <source>
        <dbReference type="ARBA" id="ARBA00023014"/>
    </source>
</evidence>
<dbReference type="GO" id="GO:0016491">
    <property type="term" value="F:oxidoreductase activity"/>
    <property type="evidence" value="ECO:0007669"/>
    <property type="project" value="UniProtKB-ARBA"/>
</dbReference>
<keyword evidence="1" id="KW-0004">4Fe-4S</keyword>
<dbReference type="InterPro" id="IPR017900">
    <property type="entry name" value="4Fe4S_Fe_S_CS"/>
</dbReference>
<dbReference type="AlphaFoldDB" id="D2RF78"/>
<dbReference type="InterPro" id="IPR017896">
    <property type="entry name" value="4Fe4S_Fe-S-bd"/>
</dbReference>
<evidence type="ECO:0000256" key="2">
    <source>
        <dbReference type="ARBA" id="ARBA00022723"/>
    </source>
</evidence>
<dbReference type="HOGENOM" id="CLU_043374_1_0_2"/>
<sequence>MVSRRKFLLLTMAGATAIATGKALELDEKKESELSKYEWAMVIDVEKCTECMKSRGGFGARPPCVEECAKANNVPRSEKYDYDLIRIYEVRVTEDAEPLYFPVMCQECEHPGCVQVCLTQASYKREDGIVVVDLHRCIGCRYCMIACPYNARRFLFEPPEEHLTVVNPEAPMRKHGVVMKCEFCLWKIDRERAEGKDPKPVCVEACPYNALIFGNLKDPNSEVSKIIKTSRVITLRANLGTNPKVKYKL</sequence>
<dbReference type="GO" id="GO:0051539">
    <property type="term" value="F:4 iron, 4 sulfur cluster binding"/>
    <property type="evidence" value="ECO:0007669"/>
    <property type="project" value="UniProtKB-KW"/>
</dbReference>
<evidence type="ECO:0000256" key="1">
    <source>
        <dbReference type="ARBA" id="ARBA00022485"/>
    </source>
</evidence>
<evidence type="ECO:0000313" key="7">
    <source>
        <dbReference type="Proteomes" id="UP000001901"/>
    </source>
</evidence>
<dbReference type="InterPro" id="IPR054822">
    <property type="entry name" value="DsrO-like"/>
</dbReference>
<dbReference type="RefSeq" id="WP_012941107.1">
    <property type="nucleotide sequence ID" value="NC_013741.1"/>
</dbReference>
<dbReference type="GeneID" id="8740421"/>
<dbReference type="CDD" id="cd10551">
    <property type="entry name" value="PsrB"/>
    <property type="match status" value="1"/>
</dbReference>
<dbReference type="PANTHER" id="PTHR43177:SF3">
    <property type="entry name" value="PROTEIN NRFC HOMOLOG"/>
    <property type="match status" value="1"/>
</dbReference>
<reference evidence="6 7" key="1">
    <citation type="journal article" date="2010" name="Stand. Genomic Sci.">
        <title>Complete genome sequence of Archaeoglobus profundus type strain (AV18).</title>
        <authorList>
            <person name="von Jan M."/>
            <person name="Lapidus A."/>
            <person name="Del Rio T.G."/>
            <person name="Copeland A."/>
            <person name="Tice H."/>
            <person name="Cheng J.F."/>
            <person name="Lucas S."/>
            <person name="Chen F."/>
            <person name="Nolan M."/>
            <person name="Goodwin L."/>
            <person name="Han C."/>
            <person name="Pitluck S."/>
            <person name="Liolios K."/>
            <person name="Ivanova N."/>
            <person name="Mavromatis K."/>
            <person name="Ovchinnikova G."/>
            <person name="Chertkov O."/>
            <person name="Pati A."/>
            <person name="Chen A."/>
            <person name="Palaniappan K."/>
            <person name="Land M."/>
            <person name="Hauser L."/>
            <person name="Chang Y.J."/>
            <person name="Jeffries C.D."/>
            <person name="Saunders E."/>
            <person name="Brettin T."/>
            <person name="Detter J.C."/>
            <person name="Chain P."/>
            <person name="Eichinger K."/>
            <person name="Huber H."/>
            <person name="Spring S."/>
            <person name="Rohde M."/>
            <person name="Goker M."/>
            <person name="Wirth R."/>
            <person name="Woyke T."/>
            <person name="Bristow J."/>
            <person name="Eisen J.A."/>
            <person name="Markowitz V."/>
            <person name="Hugenholtz P."/>
            <person name="Kyrpides N.C."/>
            <person name="Klenk H.P."/>
        </authorList>
    </citation>
    <scope>NUCLEOTIDE SEQUENCE [LARGE SCALE GENOMIC DNA]</scope>
    <source>
        <strain evidence="7">DSM 5631 / JCM 9629 / NBRC 100127 / Av18</strain>
    </source>
</reference>
<dbReference type="SUPFAM" id="SSF54862">
    <property type="entry name" value="4Fe-4S ferredoxins"/>
    <property type="match status" value="1"/>
</dbReference>
<evidence type="ECO:0000259" key="5">
    <source>
        <dbReference type="PROSITE" id="PS51379"/>
    </source>
</evidence>
<dbReference type="InterPro" id="IPR050954">
    <property type="entry name" value="ET_IronSulfur_Cluster-Binding"/>
</dbReference>
<dbReference type="OrthoDB" id="2837at2157"/>
<evidence type="ECO:0000313" key="6">
    <source>
        <dbReference type="EMBL" id="ADB58772.1"/>
    </source>
</evidence>
<dbReference type="PANTHER" id="PTHR43177">
    <property type="entry name" value="PROTEIN NRFC"/>
    <property type="match status" value="1"/>
</dbReference>
<dbReference type="PROSITE" id="PS51379">
    <property type="entry name" value="4FE4S_FER_2"/>
    <property type="match status" value="1"/>
</dbReference>
<keyword evidence="3" id="KW-0408">Iron</keyword>
<dbReference type="Gene3D" id="3.30.70.20">
    <property type="match status" value="2"/>
</dbReference>
<gene>
    <name evidence="6" type="ordered locus">Arcpr_1727</name>
</gene>
<dbReference type="NCBIfam" id="NF045797">
    <property type="entry name" value="DsrO"/>
    <property type="match status" value="1"/>
</dbReference>
<dbReference type="eggNOG" id="arCOG01500">
    <property type="taxonomic scope" value="Archaea"/>
</dbReference>
<keyword evidence="2" id="KW-0479">Metal-binding</keyword>
<dbReference type="Pfam" id="PF13247">
    <property type="entry name" value="Fer4_11"/>
    <property type="match status" value="1"/>
</dbReference>
<accession>D2RF78</accession>
<protein>
    <submittedName>
        <fullName evidence="6">4Fe-4S ferredoxin iron-sulfur binding domain protein</fullName>
    </submittedName>
</protein>
<name>D2RF78_ARCPA</name>